<dbReference type="SUPFAM" id="SSF81383">
    <property type="entry name" value="F-box domain"/>
    <property type="match status" value="1"/>
</dbReference>
<dbReference type="SUPFAM" id="SSF52047">
    <property type="entry name" value="RNI-like"/>
    <property type="match status" value="2"/>
</dbReference>
<dbReference type="SMART" id="SM00368">
    <property type="entry name" value="LRR_RI"/>
    <property type="match status" value="10"/>
</dbReference>
<dbReference type="InterPro" id="IPR001611">
    <property type="entry name" value="Leu-rich_rpt"/>
</dbReference>
<evidence type="ECO:0000256" key="2">
    <source>
        <dbReference type="ARBA" id="ARBA00022614"/>
    </source>
</evidence>
<dbReference type="InterPro" id="IPR036047">
    <property type="entry name" value="F-box-like_dom_sf"/>
</dbReference>
<organism evidence="4 5">
    <name type="scientific">Linnemannia elongata AG-77</name>
    <dbReference type="NCBI Taxonomy" id="1314771"/>
    <lineage>
        <taxon>Eukaryota</taxon>
        <taxon>Fungi</taxon>
        <taxon>Fungi incertae sedis</taxon>
        <taxon>Mucoromycota</taxon>
        <taxon>Mortierellomycotina</taxon>
        <taxon>Mortierellomycetes</taxon>
        <taxon>Mortierellales</taxon>
        <taxon>Mortierellaceae</taxon>
        <taxon>Linnemannia</taxon>
    </lineage>
</organism>
<dbReference type="GO" id="GO:0048471">
    <property type="term" value="C:perinuclear region of cytoplasm"/>
    <property type="evidence" value="ECO:0007669"/>
    <property type="project" value="TreeGrafter"/>
</dbReference>
<keyword evidence="5" id="KW-1185">Reference proteome</keyword>
<dbReference type="CDD" id="cd00116">
    <property type="entry name" value="LRR_RI"/>
    <property type="match status" value="1"/>
</dbReference>
<dbReference type="PANTHER" id="PTHR24113:SF12">
    <property type="entry name" value="RAN GTPASE-ACTIVATING PROTEIN 1"/>
    <property type="match status" value="1"/>
</dbReference>
<dbReference type="EMBL" id="KV442027">
    <property type="protein sequence ID" value="OAQ31898.1"/>
    <property type="molecule type" value="Genomic_DNA"/>
</dbReference>
<dbReference type="STRING" id="1314771.A0A197K3Y4"/>
<dbReference type="GO" id="GO:0005829">
    <property type="term" value="C:cytosol"/>
    <property type="evidence" value="ECO:0007669"/>
    <property type="project" value="TreeGrafter"/>
</dbReference>
<evidence type="ECO:0000256" key="3">
    <source>
        <dbReference type="ARBA" id="ARBA00022737"/>
    </source>
</evidence>
<dbReference type="AlphaFoldDB" id="A0A197K3Y4"/>
<dbReference type="Proteomes" id="UP000078512">
    <property type="component" value="Unassembled WGS sequence"/>
</dbReference>
<reference evidence="4 5" key="1">
    <citation type="submission" date="2016-05" db="EMBL/GenBank/DDBJ databases">
        <title>Genome sequencing reveals origins of a unique bacterial endosymbiosis in the earliest lineages of terrestrial Fungi.</title>
        <authorList>
            <consortium name="DOE Joint Genome Institute"/>
            <person name="Uehling J."/>
            <person name="Gryganskyi A."/>
            <person name="Hameed K."/>
            <person name="Tschaplinski T."/>
            <person name="Misztal P."/>
            <person name="Wu S."/>
            <person name="Desiro A."/>
            <person name="Vande Pol N."/>
            <person name="Du Z.-Y."/>
            <person name="Zienkiewicz A."/>
            <person name="Zienkiewicz K."/>
            <person name="Morin E."/>
            <person name="Tisserant E."/>
            <person name="Splivallo R."/>
            <person name="Hainaut M."/>
            <person name="Henrissat B."/>
            <person name="Ohm R."/>
            <person name="Kuo A."/>
            <person name="Yan J."/>
            <person name="Lipzen A."/>
            <person name="Nolan M."/>
            <person name="Labutti K."/>
            <person name="Barry K."/>
            <person name="Goldstein A."/>
            <person name="Labbe J."/>
            <person name="Schadt C."/>
            <person name="Tuskan G."/>
            <person name="Grigoriev I."/>
            <person name="Martin F."/>
            <person name="Vilgalys R."/>
            <person name="Bonito G."/>
        </authorList>
    </citation>
    <scope>NUCLEOTIDE SEQUENCE [LARGE SCALE GENOMIC DNA]</scope>
    <source>
        <strain evidence="4 5">AG-77</strain>
    </source>
</reference>
<keyword evidence="3" id="KW-0677">Repeat</keyword>
<name>A0A197K3Y4_9FUNG</name>
<dbReference type="InterPro" id="IPR027038">
    <property type="entry name" value="RanGap"/>
</dbReference>
<dbReference type="GO" id="GO:0005096">
    <property type="term" value="F:GTPase activator activity"/>
    <property type="evidence" value="ECO:0007669"/>
    <property type="project" value="UniProtKB-KW"/>
</dbReference>
<evidence type="ECO:0000313" key="4">
    <source>
        <dbReference type="EMBL" id="OAQ31898.1"/>
    </source>
</evidence>
<proteinExistence type="predicted"/>
<dbReference type="Pfam" id="PF13516">
    <property type="entry name" value="LRR_6"/>
    <property type="match status" value="9"/>
</dbReference>
<dbReference type="GO" id="GO:0005634">
    <property type="term" value="C:nucleus"/>
    <property type="evidence" value="ECO:0007669"/>
    <property type="project" value="TreeGrafter"/>
</dbReference>
<gene>
    <name evidence="4" type="ORF">K457DRAFT_1904905</name>
</gene>
<keyword evidence="1" id="KW-0343">GTPase activation</keyword>
<dbReference type="GO" id="GO:0006913">
    <property type="term" value="P:nucleocytoplasmic transport"/>
    <property type="evidence" value="ECO:0007669"/>
    <property type="project" value="TreeGrafter"/>
</dbReference>
<evidence type="ECO:0000313" key="5">
    <source>
        <dbReference type="Proteomes" id="UP000078512"/>
    </source>
</evidence>
<sequence>MELKIPQEILEEIVSYTNGYVCCVLGLDLSSPRIRQCMSQSGGPGRVLSEILSRGCDPRAMATIRDLVPSHAAITKAVVTMDDEVLDKTITMYGTNISDGGLKLAIEMDFGYAVEIIQPSLDETIRHRNAYYISKGMYDKLDRMIEDPCGMVYGVGGDPSLLLPWCNGVTLCKMLAFVGQGDRVLEILDDLGRDRDTCIPYILELAPMEVATIVYTKYESFTHKIMERLVDLSPIEGTMTARVIQMFIDHDEDPPRKYMHLLVGAGGFLVKNGMESRFITYLAGHLSHVDILSIFQAVDISNVYNAGWRQLFGYLDQFSRPIPVDELISNGYGKTVLRLAREGHDITGNYQTDYGVDHVRATMRVRGEGVLDEIIRNIFPRTVEDAMWIMHHPRFRVETPDVTNSTLEILDLNYNSIGNNGAEALSDAIKAGSTLTIMGVPIQLLISRTHPLDLHEIRSRIANSLGLKDLASCARVCQDWNGSFTPSLYKSVVLSKRGLSMESLERNKHLIQHLKIRDTVHEISSLTSERDKVVTSDIVFSVLTTLDLDGYSFGPNEVEALKTNSTLTALTLSETWIGDDGAQELSEALKTNSTLTTLRLHDNLVESDGAVALAEALKANSTLTTLDLYNNSIRDDGAVALAEALKTNSTLITLILDRSSIESNGAVALAAALKANSTLTTLDLYNNPIRDDGAVALAEVLKTNSTLTTLALEENSIRENGALALSEALKTNSSLTTLKLDNNSIGDNGAEALSEALKTNSTLTMLTLEENSIGDYGAQALADALKTNSTLTTLDLYYNLIGDNGAEALSDAIKTGSTLTIMGVPIQSLSEL</sequence>
<dbReference type="InterPro" id="IPR032675">
    <property type="entry name" value="LRR_dom_sf"/>
</dbReference>
<protein>
    <submittedName>
        <fullName evidence="4">RNI-like protein</fullName>
    </submittedName>
</protein>
<keyword evidence="2" id="KW-0433">Leucine-rich repeat</keyword>
<dbReference type="PANTHER" id="PTHR24113">
    <property type="entry name" value="RAN GTPASE-ACTIVATING PROTEIN 1"/>
    <property type="match status" value="1"/>
</dbReference>
<accession>A0A197K3Y4</accession>
<dbReference type="GO" id="GO:0031267">
    <property type="term" value="F:small GTPase binding"/>
    <property type="evidence" value="ECO:0007669"/>
    <property type="project" value="TreeGrafter"/>
</dbReference>
<dbReference type="Gene3D" id="3.80.10.10">
    <property type="entry name" value="Ribonuclease Inhibitor"/>
    <property type="match status" value="4"/>
</dbReference>
<dbReference type="OrthoDB" id="2391042at2759"/>
<evidence type="ECO:0000256" key="1">
    <source>
        <dbReference type="ARBA" id="ARBA00022468"/>
    </source>
</evidence>